<dbReference type="EMBL" id="JBHSNO010000005">
    <property type="protein sequence ID" value="MFC5588517.1"/>
    <property type="molecule type" value="Genomic_DNA"/>
</dbReference>
<keyword evidence="2" id="KW-0812">Transmembrane</keyword>
<dbReference type="Gene3D" id="3.30.70.1880">
    <property type="entry name" value="Protein of unknown function DUF881"/>
    <property type="match status" value="1"/>
</dbReference>
<evidence type="ECO:0000256" key="2">
    <source>
        <dbReference type="SAM" id="Phobius"/>
    </source>
</evidence>
<comment type="similarity">
    <text evidence="1">Belongs to the UPF0749 family.</text>
</comment>
<gene>
    <name evidence="3" type="ORF">ACFPRA_06445</name>
</gene>
<evidence type="ECO:0000256" key="1">
    <source>
        <dbReference type="ARBA" id="ARBA00009108"/>
    </source>
</evidence>
<dbReference type="PANTHER" id="PTHR37313:SF2">
    <property type="entry name" value="UPF0749 PROTEIN YLXX"/>
    <property type="match status" value="1"/>
</dbReference>
<accession>A0ABW0TH62</accession>
<proteinExistence type="inferred from homology"/>
<comment type="caution">
    <text evidence="3">The sequence shown here is derived from an EMBL/GenBank/DDBJ whole genome shotgun (WGS) entry which is preliminary data.</text>
</comment>
<name>A0ABW0TH62_9BACL</name>
<sequence>MGKTIHWKFTVILLIVGFMVAVQFNSMQKPEERDTRDIWAIRHELSTEKQYHSELLTEIRELDQTISTYKSLNETNAGKALSETVDNLYKQAGMTTISGPGIVLNVRPSAESVAFGVPITGISPDLLTRFVNELNRFKGISLEIDGKRFTTLSSIRDINGVTSVNGLHISTPPFTIKIITPTMEDSEKLYNFLSASTIRDDFYLDNLLLVIGKPEATIEIRGYKERFENQFLKEIPKGE</sequence>
<dbReference type="Pfam" id="PF05949">
    <property type="entry name" value="DUF881"/>
    <property type="match status" value="1"/>
</dbReference>
<keyword evidence="4" id="KW-1185">Reference proteome</keyword>
<feature type="transmembrane region" description="Helical" evidence="2">
    <location>
        <begin position="6"/>
        <end position="24"/>
    </location>
</feature>
<keyword evidence="2" id="KW-0472">Membrane</keyword>
<reference evidence="4" key="1">
    <citation type="journal article" date="2019" name="Int. J. Syst. Evol. Microbiol.">
        <title>The Global Catalogue of Microorganisms (GCM) 10K type strain sequencing project: providing services to taxonomists for standard genome sequencing and annotation.</title>
        <authorList>
            <consortium name="The Broad Institute Genomics Platform"/>
            <consortium name="The Broad Institute Genome Sequencing Center for Infectious Disease"/>
            <person name="Wu L."/>
            <person name="Ma J."/>
        </authorList>
    </citation>
    <scope>NUCLEOTIDE SEQUENCE [LARGE SCALE GENOMIC DNA]</scope>
    <source>
        <strain evidence="4">CGMCC 4.1434</strain>
    </source>
</reference>
<evidence type="ECO:0000313" key="3">
    <source>
        <dbReference type="EMBL" id="MFC5588517.1"/>
    </source>
</evidence>
<dbReference type="Proteomes" id="UP001596109">
    <property type="component" value="Unassembled WGS sequence"/>
</dbReference>
<evidence type="ECO:0000313" key="4">
    <source>
        <dbReference type="Proteomes" id="UP001596109"/>
    </source>
</evidence>
<dbReference type="PANTHER" id="PTHR37313">
    <property type="entry name" value="UPF0749 PROTEIN RV1825"/>
    <property type="match status" value="1"/>
</dbReference>
<keyword evidence="2" id="KW-1133">Transmembrane helix</keyword>
<protein>
    <submittedName>
        <fullName evidence="3">DUF881 domain-containing protein</fullName>
    </submittedName>
</protein>
<dbReference type="InterPro" id="IPR010273">
    <property type="entry name" value="DUF881"/>
</dbReference>
<organism evidence="3 4">
    <name type="scientific">Sporosarcina soli</name>
    <dbReference type="NCBI Taxonomy" id="334736"/>
    <lineage>
        <taxon>Bacteria</taxon>
        <taxon>Bacillati</taxon>
        <taxon>Bacillota</taxon>
        <taxon>Bacilli</taxon>
        <taxon>Bacillales</taxon>
        <taxon>Caryophanaceae</taxon>
        <taxon>Sporosarcina</taxon>
    </lineage>
</organism>
<dbReference type="RefSeq" id="WP_381431873.1">
    <property type="nucleotide sequence ID" value="NZ_JBHSNO010000005.1"/>
</dbReference>